<evidence type="ECO:0000256" key="10">
    <source>
        <dbReference type="ARBA" id="ARBA00023136"/>
    </source>
</evidence>
<feature type="transmembrane region" description="Helical" evidence="13">
    <location>
        <begin position="86"/>
        <end position="112"/>
    </location>
</feature>
<comment type="caution">
    <text evidence="15">The sequence shown here is derived from an EMBL/GenBank/DDBJ whole genome shotgun (WGS) entry which is preliminary data.</text>
</comment>
<sequence>MAENEDGQERTEQPTEKRLRQAREQGNLPRSHELATVAVFGAGVVTLVTAGPLFGRGAQGWLRSALSPEPALLGAPERLFPHMGLLLLKLLLVVAPLMATCLLAAFGAPMVLGGFTSAPKALVPDINRLNPLSGLKRIYGPTSLAELAKSLLRVVLVGTAAGLALAHGMDVLRVMPNQALEDAVRTGLHFAATLLLASGAALLLLAAADVPYQKWNWTRKLKMTRQELREELKESEGNPQVKGRIRQIQFQLSQRRMMEAVPTADVVVVNPTHYAVALKYDGGTMRAPTVVAKGVDEVALRIREVAARHRVALVSAPPLARALYREGQLGKEIPVRLYAAVAQVLSYVYQLRAWRAGTLRAHPELGRVEVDEFPEGDGR</sequence>
<evidence type="ECO:0000256" key="4">
    <source>
        <dbReference type="ARBA" id="ARBA00022448"/>
    </source>
</evidence>
<evidence type="ECO:0000256" key="12">
    <source>
        <dbReference type="ARBA" id="ARBA00025078"/>
    </source>
</evidence>
<gene>
    <name evidence="13 15" type="primary">flhB</name>
    <name evidence="15" type="ORF">CR938_10340</name>
</gene>
<dbReference type="GO" id="GO:0044780">
    <property type="term" value="P:bacterial-type flagellum assembly"/>
    <property type="evidence" value="ECO:0007669"/>
    <property type="project" value="InterPro"/>
</dbReference>
<keyword evidence="5 13" id="KW-1003">Cell membrane</keyword>
<dbReference type="Pfam" id="PF01312">
    <property type="entry name" value="Bac_export_2"/>
    <property type="match status" value="1"/>
</dbReference>
<dbReference type="Gene3D" id="6.10.250.2080">
    <property type="match status" value="1"/>
</dbReference>
<name>A0A921NUT1_9GAMM</name>
<evidence type="ECO:0000313" key="15">
    <source>
        <dbReference type="EMBL" id="KAF1688386.1"/>
    </source>
</evidence>
<feature type="region of interest" description="Disordered" evidence="14">
    <location>
        <begin position="1"/>
        <end position="27"/>
    </location>
</feature>
<evidence type="ECO:0000256" key="11">
    <source>
        <dbReference type="ARBA" id="ARBA00023225"/>
    </source>
</evidence>
<evidence type="ECO:0000256" key="1">
    <source>
        <dbReference type="ARBA" id="ARBA00004651"/>
    </source>
</evidence>
<evidence type="ECO:0000313" key="16">
    <source>
        <dbReference type="Proteomes" id="UP000717981"/>
    </source>
</evidence>
<keyword evidence="10 13" id="KW-0472">Membrane</keyword>
<keyword evidence="15" id="KW-0282">Flagellum</keyword>
<evidence type="ECO:0000256" key="5">
    <source>
        <dbReference type="ARBA" id="ARBA00022475"/>
    </source>
</evidence>
<keyword evidence="4 13" id="KW-0813">Transport</keyword>
<keyword evidence="16" id="KW-1185">Reference proteome</keyword>
<evidence type="ECO:0000256" key="3">
    <source>
        <dbReference type="ARBA" id="ARBA00021622"/>
    </source>
</evidence>
<dbReference type="Proteomes" id="UP000717981">
    <property type="component" value="Unassembled WGS sequence"/>
</dbReference>
<evidence type="ECO:0000256" key="9">
    <source>
        <dbReference type="ARBA" id="ARBA00022989"/>
    </source>
</evidence>
<dbReference type="PANTHER" id="PTHR30531">
    <property type="entry name" value="FLAGELLAR BIOSYNTHETIC PROTEIN FLHB"/>
    <property type="match status" value="1"/>
</dbReference>
<evidence type="ECO:0000256" key="8">
    <source>
        <dbReference type="ARBA" id="ARBA00022927"/>
    </source>
</evidence>
<evidence type="ECO:0000256" key="6">
    <source>
        <dbReference type="ARBA" id="ARBA00022692"/>
    </source>
</evidence>
<dbReference type="InterPro" id="IPR006136">
    <property type="entry name" value="FlhB"/>
</dbReference>
<dbReference type="InterPro" id="IPR029025">
    <property type="entry name" value="T3SS_substrate_exporter_C"/>
</dbReference>
<dbReference type="PANTHER" id="PTHR30531:SF12">
    <property type="entry name" value="FLAGELLAR BIOSYNTHETIC PROTEIN FLHB"/>
    <property type="match status" value="1"/>
</dbReference>
<evidence type="ECO:0000256" key="2">
    <source>
        <dbReference type="ARBA" id="ARBA00010690"/>
    </source>
</evidence>
<feature type="transmembrane region" description="Helical" evidence="13">
    <location>
        <begin position="189"/>
        <end position="212"/>
    </location>
</feature>
<dbReference type="InterPro" id="IPR006135">
    <property type="entry name" value="T3SS_substrate_exporter"/>
</dbReference>
<comment type="subcellular location">
    <subcellularLocation>
        <location evidence="1">Cell membrane</location>
        <topology evidence="1">Multi-pass membrane protein</topology>
    </subcellularLocation>
</comment>
<keyword evidence="15" id="KW-0966">Cell projection</keyword>
<keyword evidence="9 13" id="KW-1133">Transmembrane helix</keyword>
<dbReference type="FunFam" id="3.40.1690.10:FF:000001">
    <property type="entry name" value="Flagellar biosynthetic protein FlhB"/>
    <property type="match status" value="1"/>
</dbReference>
<comment type="function">
    <text evidence="12 13">Required for formation of the rod structure in the basal body of the flagellar apparatus. Together with FliI and FliH, may constitute the export apparatus of flagellin.</text>
</comment>
<dbReference type="AlphaFoldDB" id="A0A921NUT1"/>
<keyword evidence="6 13" id="KW-0812">Transmembrane</keyword>
<reference evidence="15" key="1">
    <citation type="submission" date="2017-10" db="EMBL/GenBank/DDBJ databases">
        <title>Whole genome sequencing of members of genus Pseudoxanthomonas.</title>
        <authorList>
            <person name="Kumar S."/>
            <person name="Bansal K."/>
            <person name="Kaur A."/>
            <person name="Patil P."/>
            <person name="Sharma S."/>
            <person name="Patil P.B."/>
        </authorList>
    </citation>
    <scope>NUCLEOTIDE SEQUENCE</scope>
    <source>
        <strain evidence="15">DSM 22914</strain>
    </source>
</reference>
<keyword evidence="7 13" id="KW-1005">Bacterial flagellum biogenesis</keyword>
<accession>A0A921NUT1</accession>
<feature type="transmembrane region" description="Helical" evidence="13">
    <location>
        <begin position="151"/>
        <end position="169"/>
    </location>
</feature>
<evidence type="ECO:0000256" key="13">
    <source>
        <dbReference type="RuleBase" id="RU364091"/>
    </source>
</evidence>
<proteinExistence type="inferred from homology"/>
<evidence type="ECO:0000256" key="14">
    <source>
        <dbReference type="SAM" id="MobiDB-lite"/>
    </source>
</evidence>
<organism evidence="15 16">
    <name type="scientific">Pseudoxanthomonas taiwanensis</name>
    <dbReference type="NCBI Taxonomy" id="176598"/>
    <lineage>
        <taxon>Bacteria</taxon>
        <taxon>Pseudomonadati</taxon>
        <taxon>Pseudomonadota</taxon>
        <taxon>Gammaproteobacteria</taxon>
        <taxon>Lysobacterales</taxon>
        <taxon>Lysobacteraceae</taxon>
        <taxon>Pseudoxanthomonas</taxon>
    </lineage>
</organism>
<dbReference type="EMBL" id="PDWK01000052">
    <property type="protein sequence ID" value="KAF1688386.1"/>
    <property type="molecule type" value="Genomic_DNA"/>
</dbReference>
<keyword evidence="11 13" id="KW-1006">Bacterial flagellum protein export</keyword>
<keyword evidence="8 13" id="KW-0653">Protein transport</keyword>
<evidence type="ECO:0000256" key="7">
    <source>
        <dbReference type="ARBA" id="ARBA00022795"/>
    </source>
</evidence>
<dbReference type="PRINTS" id="PR00950">
    <property type="entry name" value="TYPE3IMSPROT"/>
</dbReference>
<dbReference type="NCBIfam" id="TIGR00328">
    <property type="entry name" value="flhB"/>
    <property type="match status" value="1"/>
</dbReference>
<dbReference type="GO" id="GO:0005886">
    <property type="term" value="C:plasma membrane"/>
    <property type="evidence" value="ECO:0007669"/>
    <property type="project" value="UniProtKB-SubCell"/>
</dbReference>
<dbReference type="SUPFAM" id="SSF160544">
    <property type="entry name" value="EscU C-terminal domain-like"/>
    <property type="match status" value="1"/>
</dbReference>
<feature type="transmembrane region" description="Helical" evidence="13">
    <location>
        <begin position="34"/>
        <end position="54"/>
    </location>
</feature>
<dbReference type="Gene3D" id="3.40.1690.10">
    <property type="entry name" value="secretion proteins EscU"/>
    <property type="match status" value="1"/>
</dbReference>
<comment type="similarity">
    <text evidence="2 13">Belongs to the type III secretion exporter family.</text>
</comment>
<dbReference type="RefSeq" id="WP_162124937.1">
    <property type="nucleotide sequence ID" value="NZ_PDWK01000052.1"/>
</dbReference>
<protein>
    <recommendedName>
        <fullName evidence="3 13">Flagellar biosynthetic protein FlhB</fullName>
    </recommendedName>
</protein>
<dbReference type="GO" id="GO:0009306">
    <property type="term" value="P:protein secretion"/>
    <property type="evidence" value="ECO:0007669"/>
    <property type="project" value="InterPro"/>
</dbReference>
<feature type="compositionally biased region" description="Basic and acidic residues" evidence="14">
    <location>
        <begin position="7"/>
        <end position="23"/>
    </location>
</feature>
<dbReference type="OrthoDB" id="9807950at2"/>
<keyword evidence="15" id="KW-0969">Cilium</keyword>